<evidence type="ECO:0000313" key="4">
    <source>
        <dbReference type="Proteomes" id="UP000275024"/>
    </source>
</evidence>
<name>A0A3A9WBN9_9ACTN</name>
<evidence type="ECO:0000313" key="2">
    <source>
        <dbReference type="EMBL" id="RKN23380.1"/>
    </source>
</evidence>
<dbReference type="OrthoDB" id="3215846at2"/>
<organism evidence="1 4">
    <name type="scientific">Streptomyces radicis</name>
    <dbReference type="NCBI Taxonomy" id="1750517"/>
    <lineage>
        <taxon>Bacteria</taxon>
        <taxon>Bacillati</taxon>
        <taxon>Actinomycetota</taxon>
        <taxon>Actinomycetes</taxon>
        <taxon>Kitasatosporales</taxon>
        <taxon>Streptomycetaceae</taxon>
        <taxon>Streptomyces</taxon>
    </lineage>
</organism>
<protein>
    <submittedName>
        <fullName evidence="1">DUF2993 domain-containing protein</fullName>
    </submittedName>
</protein>
<dbReference type="EMBL" id="RBDY01000007">
    <property type="protein sequence ID" value="RKN23380.1"/>
    <property type="molecule type" value="Genomic_DNA"/>
</dbReference>
<keyword evidence="3" id="KW-1185">Reference proteome</keyword>
<dbReference type="RefSeq" id="WP_120697061.1">
    <property type="nucleotide sequence ID" value="NZ_RBDX01000007.1"/>
</dbReference>
<dbReference type="Proteomes" id="UP000275024">
    <property type="component" value="Unassembled WGS sequence"/>
</dbReference>
<reference evidence="3 4" key="1">
    <citation type="submission" date="2018-09" db="EMBL/GenBank/DDBJ databases">
        <title>Streptomyces sp. nov. DS1-2, an endophytic actinomycete isolated from roots of Dendrobium scabrilingue.</title>
        <authorList>
            <person name="Kuncharoen N."/>
            <person name="Kudo T."/>
            <person name="Ohkuma M."/>
            <person name="Yuki M."/>
            <person name="Tanasupawat S."/>
        </authorList>
    </citation>
    <scope>NUCLEOTIDE SEQUENCE [LARGE SCALE GENOMIC DNA]</scope>
    <source>
        <strain evidence="1 4">AZ1-7</strain>
        <strain evidence="2 3">DS1-2</strain>
    </source>
</reference>
<dbReference type="Pfam" id="PF11209">
    <property type="entry name" value="LmeA"/>
    <property type="match status" value="1"/>
</dbReference>
<dbReference type="InterPro" id="IPR021373">
    <property type="entry name" value="DUF2993"/>
</dbReference>
<proteinExistence type="predicted"/>
<comment type="caution">
    <text evidence="1">The sequence shown here is derived from an EMBL/GenBank/DDBJ whole genome shotgun (WGS) entry which is preliminary data.</text>
</comment>
<gene>
    <name evidence="2" type="ORF">D7318_12845</name>
    <name evidence="1" type="ORF">D7319_11890</name>
</gene>
<dbReference type="EMBL" id="RBDX01000007">
    <property type="protein sequence ID" value="RKN09743.1"/>
    <property type="molecule type" value="Genomic_DNA"/>
</dbReference>
<sequence length="239" mass="25177">MRALRISLIVVGVLLLLGIAADRVAVWVAQNEVASRARSTLDLSAEPDVTIQGFPFLTQVFNTRLDHVDLGLDSYEASVDDQTLTVEDLEVELRNVEVSGDFSGATAETADGGGVVSYEELSRAYGELLAVAGNGFAVEFGYAGDGRLLLTLQASVMGQNVDVGEAPGDIVLEDGVVTLSVDEADIPDTGRPELQEAVQEQLDQERTISGLPEGLELDSLTPTEEGLALTISGSQVSVG</sequence>
<evidence type="ECO:0000313" key="3">
    <source>
        <dbReference type="Proteomes" id="UP000268652"/>
    </source>
</evidence>
<accession>A0A3A9WBN9</accession>
<evidence type="ECO:0000313" key="1">
    <source>
        <dbReference type="EMBL" id="RKN09743.1"/>
    </source>
</evidence>
<dbReference type="Proteomes" id="UP000268652">
    <property type="component" value="Unassembled WGS sequence"/>
</dbReference>
<dbReference type="AlphaFoldDB" id="A0A3A9WBN9"/>